<reference evidence="1" key="1">
    <citation type="submission" date="2021-04" db="EMBL/GenBank/DDBJ databases">
        <title>Genome based classification of Actinospica acidithermotolerans sp. nov., an actinobacterium isolated from an Indonesian hot spring.</title>
        <authorList>
            <person name="Kusuma A.B."/>
            <person name="Putra K.E."/>
            <person name="Nafisah S."/>
            <person name="Loh J."/>
            <person name="Nouioui I."/>
            <person name="Goodfellow M."/>
        </authorList>
    </citation>
    <scope>NUCLEOTIDE SEQUENCE</scope>
    <source>
        <strain evidence="1">CSCA 57</strain>
    </source>
</reference>
<dbReference type="AlphaFoldDB" id="A0A941IR82"/>
<evidence type="ECO:0000313" key="1">
    <source>
        <dbReference type="EMBL" id="MBR7835017.1"/>
    </source>
</evidence>
<name>A0A941IR82_9ACTN</name>
<dbReference type="EMBL" id="JAGSOG010000079">
    <property type="protein sequence ID" value="MBR7835017.1"/>
    <property type="molecule type" value="Genomic_DNA"/>
</dbReference>
<dbReference type="InterPro" id="IPR035948">
    <property type="entry name" value="YwqG-like_sf"/>
</dbReference>
<evidence type="ECO:0000313" key="2">
    <source>
        <dbReference type="Proteomes" id="UP000675781"/>
    </source>
</evidence>
<dbReference type="SUPFAM" id="SSF103032">
    <property type="entry name" value="Hypothetical protein YwqG"/>
    <property type="match status" value="1"/>
</dbReference>
<gene>
    <name evidence="1" type="ORF">KDL01_17210</name>
</gene>
<protein>
    <recommendedName>
        <fullName evidence="3">DUF1963 domain-containing protein</fullName>
    </recommendedName>
</protein>
<dbReference type="RefSeq" id="WP_212529531.1">
    <property type="nucleotide sequence ID" value="NZ_JAGSOG010000079.1"/>
</dbReference>
<dbReference type="Gene3D" id="2.30.320.10">
    <property type="entry name" value="YwqG-like"/>
    <property type="match status" value="1"/>
</dbReference>
<dbReference type="Proteomes" id="UP000675781">
    <property type="component" value="Unassembled WGS sequence"/>
</dbReference>
<keyword evidence="2" id="KW-1185">Reference proteome</keyword>
<accession>A0A941IR82</accession>
<evidence type="ECO:0008006" key="3">
    <source>
        <dbReference type="Google" id="ProtNLM"/>
    </source>
</evidence>
<comment type="caution">
    <text evidence="1">The sequence shown here is derived from an EMBL/GenBank/DDBJ whole genome shotgun (WGS) entry which is preliminary data.</text>
</comment>
<sequence>MNEWITPAPPIDLAAEFPELAPYARTTTRLHPRRGEPGVHDSSLGGPLLWPANEPWPIKPGSDFGPFEDTPVPAVPLLQLYRRDVAQLPFPAGTDLLQLYWYPIEHDTTDSSDPEIMMVWRDSASVTETLTDVPRDDSDYPYVPIPCVLHPEPGVVEYPSRTTDLPEGWDWSRLDAFEEGSGWGAFHTLFVASGVKVGGWPNFYQDATWRYCPDCGRRMEQLLALDGVEWNGEGWKRWIPRADERFRTSLAAGEYRRDARAAQCPSGIDLGGGCLNLYYCPVCPGMPHAQWYDR</sequence>
<organism evidence="1 2">
    <name type="scientific">Actinospica durhamensis</name>
    <dbReference type="NCBI Taxonomy" id="1508375"/>
    <lineage>
        <taxon>Bacteria</taxon>
        <taxon>Bacillati</taxon>
        <taxon>Actinomycetota</taxon>
        <taxon>Actinomycetes</taxon>
        <taxon>Catenulisporales</taxon>
        <taxon>Actinospicaceae</taxon>
        <taxon>Actinospica</taxon>
    </lineage>
</organism>
<proteinExistence type="predicted"/>